<evidence type="ECO:0000256" key="1">
    <source>
        <dbReference type="SAM" id="MobiDB-lite"/>
    </source>
</evidence>
<evidence type="ECO:0008006" key="4">
    <source>
        <dbReference type="Google" id="ProtNLM"/>
    </source>
</evidence>
<protein>
    <recommendedName>
        <fullName evidence="4">F-box domain-containing protein</fullName>
    </recommendedName>
</protein>
<comment type="caution">
    <text evidence="2">The sequence shown here is derived from an EMBL/GenBank/DDBJ whole genome shotgun (WGS) entry which is preliminary data.</text>
</comment>
<reference evidence="2 3" key="1">
    <citation type="submission" date="2019-09" db="EMBL/GenBank/DDBJ databases">
        <title>Draft genome of the ectomycorrhizal ascomycete Sphaerosporella brunnea.</title>
        <authorList>
            <consortium name="DOE Joint Genome Institute"/>
            <person name="Benucci G.M."/>
            <person name="Marozzi G."/>
            <person name="Antonielli L."/>
            <person name="Sanchez S."/>
            <person name="Marco P."/>
            <person name="Wang X."/>
            <person name="Falini L.B."/>
            <person name="Barry K."/>
            <person name="Haridas S."/>
            <person name="Lipzen A."/>
            <person name="Labutti K."/>
            <person name="Grigoriev I.V."/>
            <person name="Murat C."/>
            <person name="Martin F."/>
            <person name="Albertini E."/>
            <person name="Donnini D."/>
            <person name="Bonito G."/>
        </authorList>
    </citation>
    <scope>NUCLEOTIDE SEQUENCE [LARGE SCALE GENOMIC DNA]</scope>
    <source>
        <strain evidence="2 3">Sb_GMNB300</strain>
    </source>
</reference>
<sequence>MATLCGLPPEIHIEILSKLPDLRSLAAAMFTSRAIYISFTIARHHVMERVLASEIPLASIIGEIDCLLPQDYVAALQDRSSGVRGKAIDMLCVNQGLVSAWCRRFCEDTLPELSSDDHSPPSPSERFRIQRAFYQFWALSRPTAAFDIAWPSLSDDVPFAQTYMLRYSRWEVAELAVIYRYFHQKLERLCFLHGRQVPDDYIHSEEDKGNKVTVYSLALRDLRTLHSLLFSPQTATSIFDTYKQHPSCFRIWAGAFTADWMNRSQDPTAFPPRCICERRDMPADEYNACLAHIAHDAYRLRGKYAGDKQEDAMEVNREGSVKEEAQVFQTEGMAAEGMDAQGIDAEQEAALEIFDSGSDLTDRD</sequence>
<dbReference type="Proteomes" id="UP000326924">
    <property type="component" value="Unassembled WGS sequence"/>
</dbReference>
<name>A0A5J5EV12_9PEZI</name>
<organism evidence="2 3">
    <name type="scientific">Sphaerosporella brunnea</name>
    <dbReference type="NCBI Taxonomy" id="1250544"/>
    <lineage>
        <taxon>Eukaryota</taxon>
        <taxon>Fungi</taxon>
        <taxon>Dikarya</taxon>
        <taxon>Ascomycota</taxon>
        <taxon>Pezizomycotina</taxon>
        <taxon>Pezizomycetes</taxon>
        <taxon>Pezizales</taxon>
        <taxon>Pyronemataceae</taxon>
        <taxon>Sphaerosporella</taxon>
    </lineage>
</organism>
<accession>A0A5J5EV12</accession>
<evidence type="ECO:0000313" key="3">
    <source>
        <dbReference type="Proteomes" id="UP000326924"/>
    </source>
</evidence>
<gene>
    <name evidence="2" type="ORF">FN846DRAFT_907863</name>
</gene>
<dbReference type="AlphaFoldDB" id="A0A5J5EV12"/>
<evidence type="ECO:0000313" key="2">
    <source>
        <dbReference type="EMBL" id="KAA8904278.1"/>
    </source>
</evidence>
<dbReference type="EMBL" id="VXIS01000110">
    <property type="protein sequence ID" value="KAA8904278.1"/>
    <property type="molecule type" value="Genomic_DNA"/>
</dbReference>
<dbReference type="InParanoid" id="A0A5J5EV12"/>
<keyword evidence="3" id="KW-1185">Reference proteome</keyword>
<proteinExistence type="predicted"/>
<feature type="region of interest" description="Disordered" evidence="1">
    <location>
        <begin position="344"/>
        <end position="364"/>
    </location>
</feature>